<evidence type="ECO:0000313" key="16">
    <source>
        <dbReference type="EMBL" id="CEL06687.1"/>
    </source>
</evidence>
<evidence type="ECO:0000259" key="15">
    <source>
        <dbReference type="PROSITE" id="PS50802"/>
    </source>
</evidence>
<evidence type="ECO:0000256" key="8">
    <source>
        <dbReference type="ARBA" id="ARBA00022801"/>
    </source>
</evidence>
<gene>
    <name evidence="16" type="ORF">ASPCAL09860</name>
</gene>
<evidence type="ECO:0000256" key="13">
    <source>
        <dbReference type="SAM" id="MobiDB-lite"/>
    </source>
</evidence>
<keyword evidence="9 12" id="KW-0788">Thiol protease</keyword>
<dbReference type="GO" id="GO:0030968">
    <property type="term" value="P:endoplasmic reticulum unfolded protein response"/>
    <property type="evidence" value="ECO:0007669"/>
    <property type="project" value="TreeGrafter"/>
</dbReference>
<dbReference type="GO" id="GO:0005829">
    <property type="term" value="C:cytosol"/>
    <property type="evidence" value="ECO:0007669"/>
    <property type="project" value="TreeGrafter"/>
</dbReference>
<dbReference type="FunFam" id="3.90.70.80:FF:000016">
    <property type="entry name" value="Putative ubiquitin thioesterase otu1"/>
    <property type="match status" value="1"/>
</dbReference>
<accession>A0A0U5GAJ1</accession>
<dbReference type="OrthoDB" id="10020333at2759"/>
<dbReference type="OMA" id="TRCILVY"/>
<dbReference type="Gene3D" id="3.10.20.90">
    <property type="entry name" value="Phosphatidylinositol 3-kinase Catalytic Subunit, Chain A, domain 1"/>
    <property type="match status" value="1"/>
</dbReference>
<dbReference type="Pfam" id="PF24560">
    <property type="entry name" value="zf-C2H2_OTU1_C"/>
    <property type="match status" value="1"/>
</dbReference>
<dbReference type="EC" id="3.4.19.12" evidence="12"/>
<dbReference type="STRING" id="454130.A0A0U5GAJ1"/>
<feature type="domain" description="OTU" evidence="15">
    <location>
        <begin position="137"/>
        <end position="257"/>
    </location>
</feature>
<dbReference type="Pfam" id="PF21403">
    <property type="entry name" value="OTU1_UBXL"/>
    <property type="match status" value="1"/>
</dbReference>
<dbReference type="Gene3D" id="3.90.70.80">
    <property type="match status" value="1"/>
</dbReference>
<evidence type="ECO:0000256" key="2">
    <source>
        <dbReference type="ARBA" id="ARBA00004496"/>
    </source>
</evidence>
<dbReference type="InterPro" id="IPR057766">
    <property type="entry name" value="Znf-C2H2_OTU1-like_C"/>
</dbReference>
<sequence>MSDIKVRIRGPAGLSTATLGESATVKDLRAQITEKTGLPAYAYDVKYGYPVKPLSLETFDENQKLAELGIKLHGESLIITAKEAPTPAPSTPLVTKNEAPVPSTGRPPSPKLSLSRSNRKSAGDPPEVPSPEHNGTFVLRVMPDDNSCLFRAVSTALLGGEDAMTELRSIVAEEIQNNPNEYPKVVLEKDPDDYCRWIKNENSWGGAIELSILSKHFGVEIWTIDVQSLAPVRFNEGQSQRCILVYSGIHYDTIALTPAVTAPPDFDTKVFDAADPLVEERSLALCKLLQGQHYYTDTANFRIKCRQCGGTFTGEQGATQHAEQTGHTDFQEAA</sequence>
<keyword evidence="5" id="KW-0479">Metal-binding</keyword>
<feature type="region of interest" description="Disordered" evidence="13">
    <location>
        <begin position="83"/>
        <end position="137"/>
    </location>
</feature>
<dbReference type="GO" id="GO:0016579">
    <property type="term" value="P:protein deubiquitination"/>
    <property type="evidence" value="ECO:0007669"/>
    <property type="project" value="TreeGrafter"/>
</dbReference>
<dbReference type="InterPro" id="IPR038765">
    <property type="entry name" value="Papain-like_cys_pep_sf"/>
</dbReference>
<dbReference type="Pfam" id="PF02338">
    <property type="entry name" value="OTU"/>
    <property type="match status" value="1"/>
</dbReference>
<dbReference type="GO" id="GO:0008270">
    <property type="term" value="F:zinc ion binding"/>
    <property type="evidence" value="ECO:0007669"/>
    <property type="project" value="UniProtKB-KW"/>
</dbReference>
<evidence type="ECO:0000256" key="5">
    <source>
        <dbReference type="ARBA" id="ARBA00022723"/>
    </source>
</evidence>
<dbReference type="SUPFAM" id="SSF54236">
    <property type="entry name" value="Ubiquitin-like"/>
    <property type="match status" value="1"/>
</dbReference>
<evidence type="ECO:0000256" key="12">
    <source>
        <dbReference type="RuleBase" id="RU367104"/>
    </source>
</evidence>
<dbReference type="InterPro" id="IPR013087">
    <property type="entry name" value="Znf_C2H2_type"/>
</dbReference>
<keyword evidence="8 12" id="KW-0378">Hydrolase</keyword>
<dbReference type="PROSITE" id="PS50157">
    <property type="entry name" value="ZINC_FINGER_C2H2_2"/>
    <property type="match status" value="1"/>
</dbReference>
<dbReference type="InterPro" id="IPR003323">
    <property type="entry name" value="OTU_dom"/>
</dbReference>
<reference evidence="17" key="1">
    <citation type="journal article" date="2016" name="Genome Announc.">
        <title>Draft genome sequences of fungus Aspergillus calidoustus.</title>
        <authorList>
            <person name="Horn F."/>
            <person name="Linde J."/>
            <person name="Mattern D.J."/>
            <person name="Walther G."/>
            <person name="Guthke R."/>
            <person name="Scherlach K."/>
            <person name="Martin K."/>
            <person name="Brakhage A.A."/>
            <person name="Petzke L."/>
            <person name="Valiante V."/>
        </authorList>
    </citation>
    <scope>NUCLEOTIDE SEQUENCE [LARGE SCALE GENOMIC DNA]</scope>
    <source>
        <strain evidence="17">SF006504</strain>
    </source>
</reference>
<evidence type="ECO:0000256" key="6">
    <source>
        <dbReference type="ARBA" id="ARBA00022771"/>
    </source>
</evidence>
<dbReference type="GO" id="GO:0036503">
    <property type="term" value="P:ERAD pathway"/>
    <property type="evidence" value="ECO:0007669"/>
    <property type="project" value="TreeGrafter"/>
</dbReference>
<evidence type="ECO:0000256" key="3">
    <source>
        <dbReference type="ARBA" id="ARBA00022490"/>
    </source>
</evidence>
<evidence type="ECO:0000313" key="17">
    <source>
        <dbReference type="Proteomes" id="UP000054771"/>
    </source>
</evidence>
<organism evidence="16 17">
    <name type="scientific">Aspergillus calidoustus</name>
    <dbReference type="NCBI Taxonomy" id="454130"/>
    <lineage>
        <taxon>Eukaryota</taxon>
        <taxon>Fungi</taxon>
        <taxon>Dikarya</taxon>
        <taxon>Ascomycota</taxon>
        <taxon>Pezizomycotina</taxon>
        <taxon>Eurotiomycetes</taxon>
        <taxon>Eurotiomycetidae</taxon>
        <taxon>Eurotiales</taxon>
        <taxon>Aspergillaceae</taxon>
        <taxon>Aspergillus</taxon>
        <taxon>Aspergillus subgen. Nidulantes</taxon>
    </lineage>
</organism>
<dbReference type="GO" id="GO:0004843">
    <property type="term" value="F:cysteine-type deubiquitinase activity"/>
    <property type="evidence" value="ECO:0007669"/>
    <property type="project" value="UniProtKB-UniRule"/>
</dbReference>
<keyword evidence="7 12" id="KW-0833">Ubl conjugation pathway</keyword>
<feature type="domain" description="C2H2-type" evidence="14">
    <location>
        <begin position="303"/>
        <end position="332"/>
    </location>
</feature>
<dbReference type="AlphaFoldDB" id="A0A0U5GAJ1"/>
<proteinExistence type="predicted"/>
<keyword evidence="10" id="KW-0862">Zinc</keyword>
<dbReference type="PROSITE" id="PS50802">
    <property type="entry name" value="OTU"/>
    <property type="match status" value="1"/>
</dbReference>
<keyword evidence="6 11" id="KW-0863">Zinc-finger</keyword>
<dbReference type="SUPFAM" id="SSF54001">
    <property type="entry name" value="Cysteine proteinases"/>
    <property type="match status" value="1"/>
</dbReference>
<evidence type="ECO:0000256" key="10">
    <source>
        <dbReference type="ARBA" id="ARBA00022833"/>
    </source>
</evidence>
<evidence type="ECO:0000256" key="7">
    <source>
        <dbReference type="ARBA" id="ARBA00022786"/>
    </source>
</evidence>
<comment type="subcellular location">
    <subcellularLocation>
        <location evidence="2 12">Cytoplasm</location>
    </subcellularLocation>
</comment>
<dbReference type="Proteomes" id="UP000054771">
    <property type="component" value="Unassembled WGS sequence"/>
</dbReference>
<evidence type="ECO:0000256" key="1">
    <source>
        <dbReference type="ARBA" id="ARBA00000707"/>
    </source>
</evidence>
<dbReference type="InterPro" id="IPR048857">
    <property type="entry name" value="OTU1_Ubl"/>
</dbReference>
<dbReference type="EMBL" id="CDMC01000008">
    <property type="protein sequence ID" value="CEL06687.1"/>
    <property type="molecule type" value="Genomic_DNA"/>
</dbReference>
<protein>
    <recommendedName>
        <fullName evidence="12">Ubiquitin thioesterase OTU</fullName>
        <ecNumber evidence="12">3.4.19.12</ecNumber>
    </recommendedName>
</protein>
<dbReference type="PROSITE" id="PS00028">
    <property type="entry name" value="ZINC_FINGER_C2H2_1"/>
    <property type="match status" value="1"/>
</dbReference>
<dbReference type="PANTHER" id="PTHR13312">
    <property type="entry name" value="HIV-INDUCED PROTEIN-7-LIKE PROTEASE"/>
    <property type="match status" value="1"/>
</dbReference>
<keyword evidence="4" id="KW-0645">Protease</keyword>
<evidence type="ECO:0000256" key="4">
    <source>
        <dbReference type="ARBA" id="ARBA00022670"/>
    </source>
</evidence>
<name>A0A0U5GAJ1_ASPCI</name>
<dbReference type="CDD" id="cd22745">
    <property type="entry name" value="OTU_OTU1"/>
    <property type="match status" value="1"/>
</dbReference>
<evidence type="ECO:0000256" key="9">
    <source>
        <dbReference type="ARBA" id="ARBA00022807"/>
    </source>
</evidence>
<comment type="catalytic activity">
    <reaction evidence="1 12">
        <text>Thiol-dependent hydrolysis of ester, thioester, amide, peptide and isopeptide bonds formed by the C-terminal Gly of ubiquitin (a 76-residue protein attached to proteins as an intracellular targeting signal).</text>
        <dbReference type="EC" id="3.4.19.12"/>
    </reaction>
</comment>
<dbReference type="PANTHER" id="PTHR13312:SF0">
    <property type="entry name" value="UBIQUITIN THIOESTERASE OTU1"/>
    <property type="match status" value="1"/>
</dbReference>
<keyword evidence="3 12" id="KW-0963">Cytoplasm</keyword>
<dbReference type="InterPro" id="IPR029071">
    <property type="entry name" value="Ubiquitin-like_domsf"/>
</dbReference>
<evidence type="ECO:0000259" key="14">
    <source>
        <dbReference type="PROSITE" id="PS50157"/>
    </source>
</evidence>
<dbReference type="GO" id="GO:0005634">
    <property type="term" value="C:nucleus"/>
    <property type="evidence" value="ECO:0007669"/>
    <property type="project" value="TreeGrafter"/>
</dbReference>
<comment type="function">
    <text evidence="12">Hydrolase that can remove conjugated ubiquitin from proteins and may therefore play an important regulatory role at the level of protein turnover by preventing degradation.</text>
</comment>
<keyword evidence="17" id="KW-1185">Reference proteome</keyword>
<evidence type="ECO:0000256" key="11">
    <source>
        <dbReference type="PROSITE-ProRule" id="PRU00042"/>
    </source>
</evidence>